<dbReference type="PANTHER" id="PTHR41368">
    <property type="entry name" value="PROTEIN YGHO"/>
    <property type="match status" value="1"/>
</dbReference>
<sequence length="238" mass="27750">MLIEGFDKRSLFYTYYNHPYYLKQLTRRGYDKQVDWLEMRLTIPTEPIESLTRVSEYVKKRKKLHVVNLGDKPIKELIGDMFSLYNKAYVLFGMIPLTPAQIEKYVSEFRPMVDKRTTSFVYTEEGEMVAFGICCPALDGAMQKMKGKTIPFGWIRLIKALKGKNDTVDLLLIAVRPDLQGQGVNAVILDDMQHKLIKHGVRYAETGPMLEINDHILAQWERFQGVQHKRRRCFVKNL</sequence>
<comment type="caution">
    <text evidence="1">The sequence shown here is derived from an EMBL/GenBank/DDBJ whole genome shotgun (WGS) entry which is preliminary data.</text>
</comment>
<proteinExistence type="predicted"/>
<accession>A0A645C237</accession>
<dbReference type="InterPro" id="IPR016181">
    <property type="entry name" value="Acyl_CoA_acyltransferase"/>
</dbReference>
<dbReference type="SUPFAM" id="SSF55729">
    <property type="entry name" value="Acyl-CoA N-acyltransferases (Nat)"/>
    <property type="match status" value="1"/>
</dbReference>
<dbReference type="InterPro" id="IPR039968">
    <property type="entry name" value="BcerS-like"/>
</dbReference>
<dbReference type="EMBL" id="VSSQ01023854">
    <property type="protein sequence ID" value="MPM71021.1"/>
    <property type="molecule type" value="Genomic_DNA"/>
</dbReference>
<dbReference type="PANTHER" id="PTHR41368:SF1">
    <property type="entry name" value="PROTEIN YGHO"/>
    <property type="match status" value="1"/>
</dbReference>
<dbReference type="Gene3D" id="3.40.630.30">
    <property type="match status" value="1"/>
</dbReference>
<name>A0A645C237_9ZZZZ</name>
<gene>
    <name evidence="1" type="ORF">SDC9_117984</name>
</gene>
<organism evidence="1">
    <name type="scientific">bioreactor metagenome</name>
    <dbReference type="NCBI Taxonomy" id="1076179"/>
    <lineage>
        <taxon>unclassified sequences</taxon>
        <taxon>metagenomes</taxon>
        <taxon>ecological metagenomes</taxon>
    </lineage>
</organism>
<evidence type="ECO:0008006" key="2">
    <source>
        <dbReference type="Google" id="ProtNLM"/>
    </source>
</evidence>
<reference evidence="1" key="1">
    <citation type="submission" date="2019-08" db="EMBL/GenBank/DDBJ databases">
        <authorList>
            <person name="Kucharzyk K."/>
            <person name="Murdoch R.W."/>
            <person name="Higgins S."/>
            <person name="Loffler F."/>
        </authorList>
    </citation>
    <scope>NUCLEOTIDE SEQUENCE</scope>
</reference>
<protein>
    <recommendedName>
        <fullName evidence="2">N-acetyltransferase domain-containing protein</fullName>
    </recommendedName>
</protein>
<evidence type="ECO:0000313" key="1">
    <source>
        <dbReference type="EMBL" id="MPM71021.1"/>
    </source>
</evidence>
<dbReference type="AlphaFoldDB" id="A0A645C237"/>